<name>A0AAD1YZL7_9LAMI</name>
<keyword evidence="10" id="KW-0325">Glycoprotein</keyword>
<sequence length="846" mass="94467">MWQTKRHRGTGRSLCFSLCILLWFMEGRLCTGSDKLSEGDSLSGNDTIISEKGTFEMGFFSKKTGTSDNLYLGIWYKDFEEKTIVWIANRRTPLRNMPSSKLVISGNGIVLFDEFDMVWSSRMSSLYLASVEAVLLDSGDLVVRDVSKPSVIFWQSFDHPTDTWLPGAKLGFHKVNNIRQNLTSWKNADDPSSGIFSVGLSTVETGGYILKWNMSYNYWGSGHWDGTRFGSVPEMNYITKFNLVSNENESYYTYDVVNPSVLTMFRIMPSGMFQQFTSLKSPNNWSVILVQPRNQCDIFASCGAFGIFRENPSTTCSCLDGFSPISAEATHRNDWFGGCERKNRLQCENSTLGKGKKDGYLNISNIKLPANSKVYHAQNDKQCKSACTQNCTCTAYAFNASGCFIWEGALYDVRQLSNHDYTKQDLYLKVSNSDLPDTPGKRKLLEVVVAVLVPLVVLFSGGFIGCFYTRKIKQKGNKSSGQDLLSFDFNYSDNRTYDVTNRLEAGKEDFNLPMFSYASVSKATDDFSVETKLGEGGFGPVYKGKLINGQEIAVKRLSQRSAQGLDFFLFDLKKQKILEWATRVRIIEGIAQGLVYLHEYSRLRIVHRDLKASNILLDNEMNPKISDFGMARMFGGNNSQANTQRIVGTYGYMAPEYAIEGLFSIKSDVFSFGVLVLEIVSGKKNTGFYQKDSLNLLGHTWELWTSNRGVKLLDPALGSPKPSLLRYINLGLLCVQENPNDRPTMSTVISMLTNEVAPLPAPKQPAFAFSQSLMNTASTSNSCCNGISFAFKAPELKHSAMSISLIRLRLCAKMAIAMNPNALTAFMAMDVCISNNSFRTPILSAT</sequence>
<dbReference type="PROSITE" id="PS00108">
    <property type="entry name" value="PROTEIN_KINASE_ST"/>
    <property type="match status" value="1"/>
</dbReference>
<dbReference type="EC" id="2.7.11.1" evidence="13"/>
<dbReference type="InterPro" id="IPR036426">
    <property type="entry name" value="Bulb-type_lectin_dom_sf"/>
</dbReference>
<feature type="chain" id="PRO_5042072873" description="Receptor-like serine/threonine-protein kinase" evidence="15">
    <location>
        <begin position="31"/>
        <end position="846"/>
    </location>
</feature>
<dbReference type="CDD" id="cd00028">
    <property type="entry name" value="B_lectin"/>
    <property type="match status" value="1"/>
</dbReference>
<keyword evidence="14" id="KW-0472">Membrane</keyword>
<dbReference type="PROSITE" id="PS50011">
    <property type="entry name" value="PROTEIN_KINASE_DOM"/>
    <property type="match status" value="1"/>
</dbReference>
<keyword evidence="2" id="KW-1003">Cell membrane</keyword>
<dbReference type="Pfam" id="PF01453">
    <property type="entry name" value="B_lectin"/>
    <property type="match status" value="1"/>
</dbReference>
<dbReference type="Gene3D" id="2.90.10.10">
    <property type="entry name" value="Bulb-type lectin domain"/>
    <property type="match status" value="1"/>
</dbReference>
<evidence type="ECO:0000313" key="19">
    <source>
        <dbReference type="EMBL" id="CAI9759528.1"/>
    </source>
</evidence>
<dbReference type="Pfam" id="PF08276">
    <property type="entry name" value="PAN_2"/>
    <property type="match status" value="1"/>
</dbReference>
<keyword evidence="6 13" id="KW-0547">Nucleotide-binding</keyword>
<reference evidence="19" key="1">
    <citation type="submission" date="2023-05" db="EMBL/GenBank/DDBJ databases">
        <authorList>
            <person name="Huff M."/>
        </authorList>
    </citation>
    <scope>NUCLEOTIDE SEQUENCE</scope>
</reference>
<comment type="catalytic activity">
    <reaction evidence="12 13">
        <text>L-seryl-[protein] + ATP = O-phospho-L-seryl-[protein] + ADP + H(+)</text>
        <dbReference type="Rhea" id="RHEA:17989"/>
        <dbReference type="Rhea" id="RHEA-COMP:9863"/>
        <dbReference type="Rhea" id="RHEA-COMP:11604"/>
        <dbReference type="ChEBI" id="CHEBI:15378"/>
        <dbReference type="ChEBI" id="CHEBI:29999"/>
        <dbReference type="ChEBI" id="CHEBI:30616"/>
        <dbReference type="ChEBI" id="CHEBI:83421"/>
        <dbReference type="ChEBI" id="CHEBI:456216"/>
        <dbReference type="EC" id="2.7.11.1"/>
    </reaction>
</comment>
<dbReference type="SMART" id="SM00108">
    <property type="entry name" value="B_lectin"/>
    <property type="match status" value="1"/>
</dbReference>
<dbReference type="Proteomes" id="UP000834106">
    <property type="component" value="Chromosome 4"/>
</dbReference>
<gene>
    <name evidence="19" type="ORF">FPE_LOCUS6958</name>
</gene>
<dbReference type="InterPro" id="IPR003609">
    <property type="entry name" value="Pan_app"/>
</dbReference>
<dbReference type="InterPro" id="IPR008271">
    <property type="entry name" value="Ser/Thr_kinase_AS"/>
</dbReference>
<evidence type="ECO:0000259" key="16">
    <source>
        <dbReference type="PROSITE" id="PS50011"/>
    </source>
</evidence>
<feature type="signal peptide" evidence="15">
    <location>
        <begin position="1"/>
        <end position="30"/>
    </location>
</feature>
<evidence type="ECO:0000259" key="17">
    <source>
        <dbReference type="PROSITE" id="PS50927"/>
    </source>
</evidence>
<dbReference type="Pfam" id="PF00954">
    <property type="entry name" value="S_locus_glycop"/>
    <property type="match status" value="1"/>
</dbReference>
<dbReference type="EMBL" id="OU503039">
    <property type="protein sequence ID" value="CAI9759528.1"/>
    <property type="molecule type" value="Genomic_DNA"/>
</dbReference>
<dbReference type="InterPro" id="IPR001480">
    <property type="entry name" value="Bulb-type_lectin_dom"/>
</dbReference>
<dbReference type="InterPro" id="IPR011009">
    <property type="entry name" value="Kinase-like_dom_sf"/>
</dbReference>
<comment type="catalytic activity">
    <reaction evidence="11 13">
        <text>L-threonyl-[protein] + ATP = O-phospho-L-threonyl-[protein] + ADP + H(+)</text>
        <dbReference type="Rhea" id="RHEA:46608"/>
        <dbReference type="Rhea" id="RHEA-COMP:11060"/>
        <dbReference type="Rhea" id="RHEA-COMP:11605"/>
        <dbReference type="ChEBI" id="CHEBI:15378"/>
        <dbReference type="ChEBI" id="CHEBI:30013"/>
        <dbReference type="ChEBI" id="CHEBI:30616"/>
        <dbReference type="ChEBI" id="CHEBI:61977"/>
        <dbReference type="ChEBI" id="CHEBI:456216"/>
        <dbReference type="EC" id="2.7.11.1"/>
    </reaction>
</comment>
<dbReference type="AlphaFoldDB" id="A0AAD1YZL7"/>
<keyword evidence="20" id="KW-1185">Reference proteome</keyword>
<dbReference type="CDD" id="cd01098">
    <property type="entry name" value="PAN_AP_plant"/>
    <property type="match status" value="1"/>
</dbReference>
<comment type="subcellular location">
    <subcellularLocation>
        <location evidence="1">Cell membrane</location>
        <topology evidence="1">Single-pass type I membrane protein</topology>
    </subcellularLocation>
</comment>
<keyword evidence="9" id="KW-1015">Disulfide bond</keyword>
<evidence type="ECO:0000256" key="9">
    <source>
        <dbReference type="ARBA" id="ARBA00023157"/>
    </source>
</evidence>
<evidence type="ECO:0000256" key="10">
    <source>
        <dbReference type="ARBA" id="ARBA00023180"/>
    </source>
</evidence>
<dbReference type="GO" id="GO:0005524">
    <property type="term" value="F:ATP binding"/>
    <property type="evidence" value="ECO:0007669"/>
    <property type="project" value="UniProtKB-KW"/>
</dbReference>
<dbReference type="SUPFAM" id="SSF56112">
    <property type="entry name" value="Protein kinase-like (PK-like)"/>
    <property type="match status" value="1"/>
</dbReference>
<evidence type="ECO:0000256" key="1">
    <source>
        <dbReference type="ARBA" id="ARBA00004251"/>
    </source>
</evidence>
<dbReference type="GO" id="GO:0048544">
    <property type="term" value="P:recognition of pollen"/>
    <property type="evidence" value="ECO:0007669"/>
    <property type="project" value="InterPro"/>
</dbReference>
<evidence type="ECO:0000256" key="5">
    <source>
        <dbReference type="ARBA" id="ARBA00022729"/>
    </source>
</evidence>
<evidence type="ECO:0000256" key="6">
    <source>
        <dbReference type="ARBA" id="ARBA00022741"/>
    </source>
</evidence>
<dbReference type="InterPro" id="IPR024171">
    <property type="entry name" value="SRK-like_kinase"/>
</dbReference>
<dbReference type="GO" id="GO:0005886">
    <property type="term" value="C:plasma membrane"/>
    <property type="evidence" value="ECO:0007669"/>
    <property type="project" value="UniProtKB-SubCell"/>
</dbReference>
<protein>
    <recommendedName>
        <fullName evidence="13">Receptor-like serine/threonine-protein kinase</fullName>
        <ecNumber evidence="13">2.7.11.1</ecNumber>
    </recommendedName>
</protein>
<feature type="transmembrane region" description="Helical" evidence="14">
    <location>
        <begin position="447"/>
        <end position="468"/>
    </location>
</feature>
<evidence type="ECO:0000256" key="8">
    <source>
        <dbReference type="ARBA" id="ARBA00022840"/>
    </source>
</evidence>
<keyword evidence="8 13" id="KW-0067">ATP-binding</keyword>
<keyword evidence="14" id="KW-1133">Transmembrane helix</keyword>
<evidence type="ECO:0000256" key="12">
    <source>
        <dbReference type="ARBA" id="ARBA00048679"/>
    </source>
</evidence>
<feature type="domain" description="Protein kinase" evidence="16">
    <location>
        <begin position="452"/>
        <end position="767"/>
    </location>
</feature>
<dbReference type="Pfam" id="PF00069">
    <property type="entry name" value="Pkinase"/>
    <property type="match status" value="1"/>
</dbReference>
<evidence type="ECO:0000256" key="13">
    <source>
        <dbReference type="PIRNR" id="PIRNR000641"/>
    </source>
</evidence>
<dbReference type="PROSITE" id="PS50948">
    <property type="entry name" value="PAN"/>
    <property type="match status" value="1"/>
</dbReference>
<keyword evidence="14" id="KW-0812">Transmembrane</keyword>
<evidence type="ECO:0000256" key="2">
    <source>
        <dbReference type="ARBA" id="ARBA00022475"/>
    </source>
</evidence>
<keyword evidence="7 13" id="KW-0418">Kinase</keyword>
<dbReference type="GO" id="GO:0004674">
    <property type="term" value="F:protein serine/threonine kinase activity"/>
    <property type="evidence" value="ECO:0007669"/>
    <property type="project" value="UniProtKB-KW"/>
</dbReference>
<evidence type="ECO:0000256" key="15">
    <source>
        <dbReference type="SAM" id="SignalP"/>
    </source>
</evidence>
<organism evidence="19 20">
    <name type="scientific">Fraxinus pennsylvanica</name>
    <dbReference type="NCBI Taxonomy" id="56036"/>
    <lineage>
        <taxon>Eukaryota</taxon>
        <taxon>Viridiplantae</taxon>
        <taxon>Streptophyta</taxon>
        <taxon>Embryophyta</taxon>
        <taxon>Tracheophyta</taxon>
        <taxon>Spermatophyta</taxon>
        <taxon>Magnoliopsida</taxon>
        <taxon>eudicotyledons</taxon>
        <taxon>Gunneridae</taxon>
        <taxon>Pentapetalae</taxon>
        <taxon>asterids</taxon>
        <taxon>lamiids</taxon>
        <taxon>Lamiales</taxon>
        <taxon>Oleaceae</taxon>
        <taxon>Oleeae</taxon>
        <taxon>Fraxinus</taxon>
    </lineage>
</organism>
<dbReference type="PIRSF" id="PIRSF000641">
    <property type="entry name" value="SRK"/>
    <property type="match status" value="1"/>
</dbReference>
<dbReference type="SMART" id="SM00220">
    <property type="entry name" value="S_TKc"/>
    <property type="match status" value="1"/>
</dbReference>
<dbReference type="PANTHER" id="PTHR27002:SF812">
    <property type="entry name" value="RECEPTOR-LIKE SERINE_THREONINE-PROTEIN KINASE"/>
    <property type="match status" value="1"/>
</dbReference>
<evidence type="ECO:0000259" key="18">
    <source>
        <dbReference type="PROSITE" id="PS50948"/>
    </source>
</evidence>
<evidence type="ECO:0000256" key="7">
    <source>
        <dbReference type="ARBA" id="ARBA00022777"/>
    </source>
</evidence>
<proteinExistence type="inferred from homology"/>
<dbReference type="InterPro" id="IPR000719">
    <property type="entry name" value="Prot_kinase_dom"/>
</dbReference>
<comment type="similarity">
    <text evidence="13">Belongs to the protein kinase superfamily. Ser/Thr protein kinase family.</text>
</comment>
<dbReference type="FunFam" id="1.10.510.10:FF:000060">
    <property type="entry name" value="G-type lectin S-receptor-like serine/threonine-protein kinase"/>
    <property type="match status" value="1"/>
</dbReference>
<evidence type="ECO:0000256" key="3">
    <source>
        <dbReference type="ARBA" id="ARBA00022527"/>
    </source>
</evidence>
<keyword evidence="5 15" id="KW-0732">Signal</keyword>
<dbReference type="PROSITE" id="PS50927">
    <property type="entry name" value="BULB_LECTIN"/>
    <property type="match status" value="1"/>
</dbReference>
<dbReference type="SMART" id="SM00473">
    <property type="entry name" value="PAN_AP"/>
    <property type="match status" value="1"/>
</dbReference>
<dbReference type="SUPFAM" id="SSF51110">
    <property type="entry name" value="alpha-D-mannose-specific plant lectins"/>
    <property type="match status" value="1"/>
</dbReference>
<dbReference type="Gene3D" id="1.10.510.10">
    <property type="entry name" value="Transferase(Phosphotransferase) domain 1"/>
    <property type="match status" value="2"/>
</dbReference>
<dbReference type="InterPro" id="IPR000858">
    <property type="entry name" value="S_locus_glycoprot_dom"/>
</dbReference>
<evidence type="ECO:0000313" key="20">
    <source>
        <dbReference type="Proteomes" id="UP000834106"/>
    </source>
</evidence>
<evidence type="ECO:0000256" key="11">
    <source>
        <dbReference type="ARBA" id="ARBA00047899"/>
    </source>
</evidence>
<evidence type="ECO:0000256" key="14">
    <source>
        <dbReference type="SAM" id="Phobius"/>
    </source>
</evidence>
<keyword evidence="4 13" id="KW-0808">Transferase</keyword>
<evidence type="ECO:0000256" key="4">
    <source>
        <dbReference type="ARBA" id="ARBA00022679"/>
    </source>
</evidence>
<feature type="domain" description="Apple" evidence="18">
    <location>
        <begin position="347"/>
        <end position="431"/>
    </location>
</feature>
<keyword evidence="3 13" id="KW-0723">Serine/threonine-protein kinase</keyword>
<accession>A0AAD1YZL7</accession>
<feature type="domain" description="Bulb-type lectin" evidence="17">
    <location>
        <begin position="33"/>
        <end position="156"/>
    </location>
</feature>
<dbReference type="PANTHER" id="PTHR27002">
    <property type="entry name" value="RECEPTOR-LIKE SERINE/THREONINE-PROTEIN KINASE SD1-8"/>
    <property type="match status" value="1"/>
</dbReference>